<evidence type="ECO:0000259" key="3">
    <source>
        <dbReference type="Pfam" id="PF03795"/>
    </source>
</evidence>
<dbReference type="InterPro" id="IPR005545">
    <property type="entry name" value="YCII"/>
</dbReference>
<comment type="similarity">
    <text evidence="1">Belongs to the YciI family.</text>
</comment>
<keyword evidence="2" id="KW-0732">Signal</keyword>
<organism evidence="4 5">
    <name type="scientific">Fulvivirga kasyanovii</name>
    <dbReference type="NCBI Taxonomy" id="396812"/>
    <lineage>
        <taxon>Bacteria</taxon>
        <taxon>Pseudomonadati</taxon>
        <taxon>Bacteroidota</taxon>
        <taxon>Cytophagia</taxon>
        <taxon>Cytophagales</taxon>
        <taxon>Fulvivirgaceae</taxon>
        <taxon>Fulvivirga</taxon>
    </lineage>
</organism>
<dbReference type="Pfam" id="PF03795">
    <property type="entry name" value="YCII"/>
    <property type="match status" value="1"/>
</dbReference>
<evidence type="ECO:0000313" key="4">
    <source>
        <dbReference type="EMBL" id="MTI23694.1"/>
    </source>
</evidence>
<evidence type="ECO:0000256" key="1">
    <source>
        <dbReference type="ARBA" id="ARBA00007689"/>
    </source>
</evidence>
<evidence type="ECO:0000256" key="2">
    <source>
        <dbReference type="SAM" id="SignalP"/>
    </source>
</evidence>
<feature type="chain" id="PRO_5045813692" description="YCII-related domain-containing protein" evidence="2">
    <location>
        <begin position="26"/>
        <end position="140"/>
    </location>
</feature>
<evidence type="ECO:0000313" key="5">
    <source>
        <dbReference type="Proteomes" id="UP000798808"/>
    </source>
</evidence>
<name>A0ABW9RI07_9BACT</name>
<keyword evidence="5" id="KW-1185">Reference proteome</keyword>
<proteinExistence type="inferred from homology"/>
<feature type="domain" description="YCII-related" evidence="3">
    <location>
        <begin position="56"/>
        <end position="136"/>
    </location>
</feature>
<comment type="caution">
    <text evidence="4">The sequence shown here is derived from an EMBL/GenBank/DDBJ whole genome shotgun (WGS) entry which is preliminary data.</text>
</comment>
<dbReference type="Gene3D" id="3.30.70.1060">
    <property type="entry name" value="Dimeric alpha+beta barrel"/>
    <property type="match status" value="1"/>
</dbReference>
<reference evidence="4 5" key="1">
    <citation type="submission" date="2019-02" db="EMBL/GenBank/DDBJ databases">
        <authorList>
            <person name="Goldberg S.R."/>
            <person name="Haltli B.A."/>
            <person name="Correa H."/>
            <person name="Russell K.G."/>
        </authorList>
    </citation>
    <scope>NUCLEOTIDE SEQUENCE [LARGE SCALE GENOMIC DNA]</scope>
    <source>
        <strain evidence="4 5">JCM 16186</strain>
    </source>
</reference>
<dbReference type="EMBL" id="SMLW01000278">
    <property type="protein sequence ID" value="MTI23694.1"/>
    <property type="molecule type" value="Genomic_DNA"/>
</dbReference>
<dbReference type="Proteomes" id="UP000798808">
    <property type="component" value="Unassembled WGS sequence"/>
</dbReference>
<accession>A0ABW9RI07</accession>
<dbReference type="InterPro" id="IPR011008">
    <property type="entry name" value="Dimeric_a/b-barrel"/>
</dbReference>
<dbReference type="SUPFAM" id="SSF54909">
    <property type="entry name" value="Dimeric alpha+beta barrel"/>
    <property type="match status" value="1"/>
</dbReference>
<feature type="signal peptide" evidence="2">
    <location>
        <begin position="1"/>
        <end position="25"/>
    </location>
</feature>
<gene>
    <name evidence="4" type="ORF">E1163_01885</name>
</gene>
<protein>
    <recommendedName>
        <fullName evidence="3">YCII-related domain-containing protein</fullName>
    </recommendedName>
</protein>
<sequence length="140" mass="15856">MLIFNNNPMAVIVRCLFLAAMCAGCLEGFCQNNGENVNEEMKDYIYILTLLPEYQDEANWTDEVTMIANSHFNYLKELHDTGQAFFVGRTDYDVDNKNNFGIVVFKAKSQEEAATLMSNDPAVKNGLMKAEVHPFKVVLM</sequence>